<dbReference type="KEGG" id="nod:FOH10_26365"/>
<dbReference type="Pfam" id="PF24088">
    <property type="entry name" value="DUF7373"/>
    <property type="match status" value="1"/>
</dbReference>
<feature type="signal peptide" evidence="1">
    <location>
        <begin position="1"/>
        <end position="24"/>
    </location>
</feature>
<dbReference type="AlphaFoldDB" id="A0A516NS49"/>
<protein>
    <submittedName>
        <fullName evidence="4">Uncharacterized protein</fullName>
    </submittedName>
</protein>
<dbReference type="PROSITE" id="PS51257">
    <property type="entry name" value="PROKAR_LIPOPROTEIN"/>
    <property type="match status" value="1"/>
</dbReference>
<dbReference type="RefSeq" id="WP_143982736.1">
    <property type="nucleotide sequence ID" value="NZ_CP041695.1"/>
</dbReference>
<evidence type="ECO:0000259" key="3">
    <source>
        <dbReference type="Pfam" id="PF24092"/>
    </source>
</evidence>
<dbReference type="Proteomes" id="UP000317039">
    <property type="component" value="Chromosome"/>
</dbReference>
<accession>A0A516NS49</accession>
<dbReference type="InterPro" id="IPR056463">
    <property type="entry name" value="DUF7373_C"/>
</dbReference>
<dbReference type="Pfam" id="PF24092">
    <property type="entry name" value="DUF7373_C"/>
    <property type="match status" value="1"/>
</dbReference>
<gene>
    <name evidence="4" type="ORF">FOH10_26365</name>
</gene>
<evidence type="ECO:0000313" key="4">
    <source>
        <dbReference type="EMBL" id="QDP81722.1"/>
    </source>
</evidence>
<evidence type="ECO:0000259" key="2">
    <source>
        <dbReference type="Pfam" id="PF24088"/>
    </source>
</evidence>
<reference evidence="4 5" key="1">
    <citation type="submission" date="2019-07" db="EMBL/GenBank/DDBJ databases">
        <title>Complete Genome Sequence and Methylome Analysis of Nocardia otitidis-caviarum NEB252.</title>
        <authorList>
            <person name="Fomenkov A."/>
            <person name="Anton B.P."/>
            <person name="Vincze T."/>
            <person name="Roberts R.J."/>
        </authorList>
    </citation>
    <scope>NUCLEOTIDE SEQUENCE [LARGE SCALE GENOMIC DNA]</scope>
    <source>
        <strain evidence="4 5">NEB252</strain>
    </source>
</reference>
<evidence type="ECO:0000256" key="1">
    <source>
        <dbReference type="SAM" id="SignalP"/>
    </source>
</evidence>
<feature type="domain" description="DUF7373" evidence="3">
    <location>
        <begin position="258"/>
        <end position="403"/>
    </location>
</feature>
<name>A0A516NS49_9NOCA</name>
<feature type="chain" id="PRO_5021772787" evidence="1">
    <location>
        <begin position="25"/>
        <end position="404"/>
    </location>
</feature>
<feature type="domain" description="DUF7373" evidence="2">
    <location>
        <begin position="56"/>
        <end position="252"/>
    </location>
</feature>
<keyword evidence="1" id="KW-0732">Signal</keyword>
<dbReference type="GeneID" id="80335887"/>
<sequence>MTMFSRRIRLMALVAAVCAAAGCAAVDGTPAAGEIDVRTLDVGTYPTEPLDMRYTYYNDLSAGTKLAVMRLAGQVANGLELDDRFTYTTGTLAITDAESATKLLADVTQPILEAHRLLYGYAVGHASQDKDENDKTPKDADAVTMTVLQFPSEAAAAAAAQEIEAADFAVAATENEPVTLSKYPEAHAHWRPGVASLGTAVARSNYVVNLLLRVRDPDLAQLTALTEKVLDAQLPLLDELPPLSREDILRLEYDTDGMLRRTLNPDGFGSPDTKTQFVVGARGFLHLAADQRHWSPIMAEAGVDRFAVTSAMSSASMLFRTRDTAAADDLVAVILDKAYPEPADAPAGIPHAVCGESPIQDDYDIKRFRCAVSYRRYVATVESDQLADAHQRAAAQYATLANSW</sequence>
<dbReference type="InterPro" id="IPR055797">
    <property type="entry name" value="DUF7373"/>
</dbReference>
<organism evidence="4 5">
    <name type="scientific">Nocardia otitidiscaviarum</name>
    <dbReference type="NCBI Taxonomy" id="1823"/>
    <lineage>
        <taxon>Bacteria</taxon>
        <taxon>Bacillati</taxon>
        <taxon>Actinomycetota</taxon>
        <taxon>Actinomycetes</taxon>
        <taxon>Mycobacteriales</taxon>
        <taxon>Nocardiaceae</taxon>
        <taxon>Nocardia</taxon>
    </lineage>
</organism>
<proteinExistence type="predicted"/>
<dbReference type="EMBL" id="CP041695">
    <property type="protein sequence ID" value="QDP81722.1"/>
    <property type="molecule type" value="Genomic_DNA"/>
</dbReference>
<evidence type="ECO:0000313" key="5">
    <source>
        <dbReference type="Proteomes" id="UP000317039"/>
    </source>
</evidence>